<evidence type="ECO:0000313" key="2">
    <source>
        <dbReference type="Proteomes" id="UP000002490"/>
    </source>
</evidence>
<dbReference type="KEGG" id="ypk:y3904"/>
<name>Q8CKA2_YERPE</name>
<organism evidence="1 2">
    <name type="scientific">Yersinia pestis</name>
    <dbReference type="NCBI Taxonomy" id="632"/>
    <lineage>
        <taxon>Bacteria</taxon>
        <taxon>Pseudomonadati</taxon>
        <taxon>Pseudomonadota</taxon>
        <taxon>Gammaproteobacteria</taxon>
        <taxon>Enterobacterales</taxon>
        <taxon>Yersiniaceae</taxon>
        <taxon>Yersinia</taxon>
    </lineage>
</organism>
<sequence length="61" mass="6681">MLAMPAAFVSQSTRYLLLLPASSTGVTSLLPLLRFTFHQYIPALWPLSDCPTALAPYDVRG</sequence>
<evidence type="ECO:0000313" key="1">
    <source>
        <dbReference type="EMBL" id="AAM87450.1"/>
    </source>
</evidence>
<dbReference type="AlphaFoldDB" id="Q8CKA2"/>
<gene>
    <name evidence="1" type="ordered locus">y3904</name>
</gene>
<proteinExistence type="predicted"/>
<reference evidence="1 2" key="1">
    <citation type="journal article" date="2002" name="J. Bacteriol.">
        <title>Genome sequence of Yersinia pestis KIM.</title>
        <authorList>
            <person name="Deng W."/>
            <person name="Burland V."/>
            <person name="Plunkett G.III."/>
            <person name="Boutin A."/>
            <person name="Mayhew G.F."/>
            <person name="Liss P."/>
            <person name="Perna N.T."/>
            <person name="Rose D.J."/>
            <person name="Mau B."/>
            <person name="Zhou S."/>
            <person name="Schwartz D.C."/>
            <person name="Fetherston J.D."/>
            <person name="Lindler L.E."/>
            <person name="Brubaker R.R."/>
            <person name="Plana G.V."/>
            <person name="Straley S.C."/>
            <person name="McDonough K.A."/>
            <person name="Nilles M.L."/>
            <person name="Matson J.S."/>
            <person name="Blattner F.R."/>
            <person name="Perry R.D."/>
        </authorList>
    </citation>
    <scope>NUCLEOTIDE SEQUENCE [LARGE SCALE GENOMIC DNA]</scope>
    <source>
        <strain evidence="2">KIM10+ / Biovar Mediaevalis</strain>
    </source>
</reference>
<dbReference type="HOGENOM" id="CLU_2921867_0_0_6"/>
<dbReference type="EMBL" id="AE009952">
    <property type="protein sequence ID" value="AAM87450.1"/>
    <property type="molecule type" value="Genomic_DNA"/>
</dbReference>
<dbReference type="DNASU" id="1148853"/>
<accession>Q8CKA2</accession>
<dbReference type="Proteomes" id="UP000002490">
    <property type="component" value="Chromosome"/>
</dbReference>
<protein>
    <submittedName>
        <fullName evidence="1">Uncharacterized protein</fullName>
    </submittedName>
</protein>